<dbReference type="OrthoDB" id="6513042at2759"/>
<feature type="domain" description="Helicase ATP-binding" evidence="16">
    <location>
        <begin position="590"/>
        <end position="774"/>
    </location>
</feature>
<evidence type="ECO:0000256" key="9">
    <source>
        <dbReference type="ARBA" id="ARBA00022884"/>
    </source>
</evidence>
<evidence type="ECO:0000313" key="17">
    <source>
        <dbReference type="EMBL" id="KDQ06711.1"/>
    </source>
</evidence>
<dbReference type="InterPro" id="IPR036236">
    <property type="entry name" value="Znf_C2H2_sf"/>
</dbReference>
<dbReference type="InterPro" id="IPR041677">
    <property type="entry name" value="DNA2/NAM7_AAA_11"/>
</dbReference>
<feature type="compositionally biased region" description="Acidic residues" evidence="14">
    <location>
        <begin position="1057"/>
        <end position="1068"/>
    </location>
</feature>
<dbReference type="HOGENOM" id="CLU_001666_6_3_1"/>
<dbReference type="Pfam" id="PF13087">
    <property type="entry name" value="AAA_12"/>
    <property type="match status" value="1"/>
</dbReference>
<comment type="catalytic activity">
    <reaction evidence="12">
        <text>ATP + H2O = ADP + phosphate + H(+)</text>
        <dbReference type="Rhea" id="RHEA:13065"/>
        <dbReference type="ChEBI" id="CHEBI:15377"/>
        <dbReference type="ChEBI" id="CHEBI:15378"/>
        <dbReference type="ChEBI" id="CHEBI:30616"/>
        <dbReference type="ChEBI" id="CHEBI:43474"/>
        <dbReference type="ChEBI" id="CHEBI:456216"/>
        <dbReference type="EC" id="3.6.4.12"/>
    </reaction>
    <physiologicalReaction direction="left-to-right" evidence="12">
        <dbReference type="Rhea" id="RHEA:13066"/>
    </physiologicalReaction>
</comment>
<keyword evidence="18" id="KW-1185">Reference proteome</keyword>
<evidence type="ECO:0000256" key="11">
    <source>
        <dbReference type="ARBA" id="ARBA00047984"/>
    </source>
</evidence>
<dbReference type="InterPro" id="IPR047187">
    <property type="entry name" value="SF1_C_Upf1"/>
</dbReference>
<dbReference type="InterPro" id="IPR049080">
    <property type="entry name" value="MOV-10-like_beta-barrel"/>
</dbReference>
<evidence type="ECO:0000259" key="16">
    <source>
        <dbReference type="PROSITE" id="PS51192"/>
    </source>
</evidence>
<dbReference type="InterPro" id="IPR014001">
    <property type="entry name" value="Helicase_ATP-bd"/>
</dbReference>
<evidence type="ECO:0000256" key="10">
    <source>
        <dbReference type="ARBA" id="ARBA00023158"/>
    </source>
</evidence>
<keyword evidence="13" id="KW-0479">Metal-binding</keyword>
<dbReference type="SMART" id="SM00487">
    <property type="entry name" value="DEXDc"/>
    <property type="match status" value="1"/>
</dbReference>
<proteinExistence type="inferred from homology"/>
<dbReference type="PANTHER" id="PTHR45418">
    <property type="entry name" value="CANCER/TESTIS ANTIGEN 55"/>
    <property type="match status" value="1"/>
</dbReference>
<evidence type="ECO:0000313" key="18">
    <source>
        <dbReference type="Proteomes" id="UP000027195"/>
    </source>
</evidence>
<keyword evidence="4" id="KW-0963">Cytoplasm</keyword>
<evidence type="ECO:0000256" key="4">
    <source>
        <dbReference type="ARBA" id="ARBA00022490"/>
    </source>
</evidence>
<name>A0A067M548_BOTB1</name>
<gene>
    <name evidence="17" type="ORF">BOTBODRAFT_39424</name>
</gene>
<dbReference type="PANTHER" id="PTHR45418:SF1">
    <property type="entry name" value="CANCER_TESTIS ANTIGEN 55"/>
    <property type="match status" value="1"/>
</dbReference>
<protein>
    <recommendedName>
        <fullName evidence="3">RNA helicase</fullName>
        <ecNumber evidence="3">3.6.4.13</ecNumber>
    </recommendedName>
</protein>
<dbReference type="Proteomes" id="UP000027195">
    <property type="component" value="Unassembled WGS sequence"/>
</dbReference>
<dbReference type="Pfam" id="PF13086">
    <property type="entry name" value="AAA_11"/>
    <property type="match status" value="2"/>
</dbReference>
<dbReference type="GO" id="GO:0003678">
    <property type="term" value="F:DNA helicase activity"/>
    <property type="evidence" value="ECO:0007669"/>
    <property type="project" value="UniProtKB-EC"/>
</dbReference>
<comment type="catalytic activity">
    <reaction evidence="11">
        <text>ATP + H2O = ADP + phosphate + H(+)</text>
        <dbReference type="Rhea" id="RHEA:13065"/>
        <dbReference type="ChEBI" id="CHEBI:15377"/>
        <dbReference type="ChEBI" id="CHEBI:15378"/>
        <dbReference type="ChEBI" id="CHEBI:30616"/>
        <dbReference type="ChEBI" id="CHEBI:43474"/>
        <dbReference type="ChEBI" id="CHEBI:456216"/>
        <dbReference type="EC" id="3.6.4.13"/>
    </reaction>
</comment>
<keyword evidence="7" id="KW-0347">Helicase</keyword>
<evidence type="ECO:0000256" key="14">
    <source>
        <dbReference type="SAM" id="MobiDB-lite"/>
    </source>
</evidence>
<dbReference type="CDD" id="cd18038">
    <property type="entry name" value="DEXXQc_Helz-like"/>
    <property type="match status" value="1"/>
</dbReference>
<dbReference type="SUPFAM" id="SSF52540">
    <property type="entry name" value="P-loop containing nucleoside triphosphate hydrolases"/>
    <property type="match status" value="1"/>
</dbReference>
<dbReference type="FunFam" id="3.40.50.300:FF:000608">
    <property type="entry name" value="Mov10 RISC complex RNA helicase"/>
    <property type="match status" value="1"/>
</dbReference>
<feature type="domain" description="C2H2-type" evidence="15">
    <location>
        <begin position="32"/>
        <end position="56"/>
    </location>
</feature>
<evidence type="ECO:0000256" key="3">
    <source>
        <dbReference type="ARBA" id="ARBA00012552"/>
    </source>
</evidence>
<keyword evidence="9" id="KW-0694">RNA-binding</keyword>
<evidence type="ECO:0000256" key="12">
    <source>
        <dbReference type="ARBA" id="ARBA00048432"/>
    </source>
</evidence>
<evidence type="ECO:0000256" key="1">
    <source>
        <dbReference type="ARBA" id="ARBA00004331"/>
    </source>
</evidence>
<evidence type="ECO:0000256" key="6">
    <source>
        <dbReference type="ARBA" id="ARBA00022801"/>
    </source>
</evidence>
<dbReference type="EC" id="3.6.4.13" evidence="3"/>
<dbReference type="CDD" id="cd18808">
    <property type="entry name" value="SF1_C_Upf1"/>
    <property type="match status" value="1"/>
</dbReference>
<keyword evidence="5" id="KW-0547">Nucleotide-binding</keyword>
<dbReference type="STRING" id="930990.A0A067M548"/>
<dbReference type="GO" id="GO:0036464">
    <property type="term" value="C:cytoplasmic ribonucleoprotein granule"/>
    <property type="evidence" value="ECO:0007669"/>
    <property type="project" value="UniProtKB-SubCell"/>
</dbReference>
<evidence type="ECO:0000256" key="8">
    <source>
        <dbReference type="ARBA" id="ARBA00022840"/>
    </source>
</evidence>
<dbReference type="GO" id="GO:0016787">
    <property type="term" value="F:hydrolase activity"/>
    <property type="evidence" value="ECO:0007669"/>
    <property type="project" value="UniProtKB-KW"/>
</dbReference>
<evidence type="ECO:0000259" key="15">
    <source>
        <dbReference type="PROSITE" id="PS50157"/>
    </source>
</evidence>
<dbReference type="SUPFAM" id="SSF57667">
    <property type="entry name" value="beta-beta-alpha zinc fingers"/>
    <property type="match status" value="1"/>
</dbReference>
<dbReference type="InterPro" id="IPR027417">
    <property type="entry name" value="P-loop_NTPase"/>
</dbReference>
<keyword evidence="13" id="KW-0863">Zinc-finger</keyword>
<feature type="region of interest" description="Disordered" evidence="14">
    <location>
        <begin position="1055"/>
        <end position="1084"/>
    </location>
</feature>
<dbReference type="GO" id="GO:0008270">
    <property type="term" value="F:zinc ion binding"/>
    <property type="evidence" value="ECO:0007669"/>
    <property type="project" value="UniProtKB-KW"/>
</dbReference>
<evidence type="ECO:0000256" key="2">
    <source>
        <dbReference type="ARBA" id="ARBA00005601"/>
    </source>
</evidence>
<dbReference type="EMBL" id="KL198126">
    <property type="protein sequence ID" value="KDQ06711.1"/>
    <property type="molecule type" value="Genomic_DNA"/>
</dbReference>
<dbReference type="InterPro" id="IPR026122">
    <property type="entry name" value="MOV-10/SDE3_DEXXQ/H-box"/>
</dbReference>
<dbReference type="Gene3D" id="3.40.50.300">
    <property type="entry name" value="P-loop containing nucleotide triphosphate hydrolases"/>
    <property type="match status" value="2"/>
</dbReference>
<dbReference type="InterPro" id="IPR013087">
    <property type="entry name" value="Znf_C2H2_type"/>
</dbReference>
<comment type="subcellular location">
    <subcellularLocation>
        <location evidence="1">Cytoplasm</location>
        <location evidence="1">Cytoplasmic ribonucleoprotein granule</location>
    </subcellularLocation>
</comment>
<evidence type="ECO:0000256" key="7">
    <source>
        <dbReference type="ARBA" id="ARBA00022806"/>
    </source>
</evidence>
<evidence type="ECO:0000256" key="13">
    <source>
        <dbReference type="PROSITE-ProRule" id="PRU00042"/>
    </source>
</evidence>
<accession>A0A067M548</accession>
<dbReference type="GO" id="GO:0005524">
    <property type="term" value="F:ATP binding"/>
    <property type="evidence" value="ECO:0007669"/>
    <property type="project" value="UniProtKB-KW"/>
</dbReference>
<organism evidence="17 18">
    <name type="scientific">Botryobasidium botryosum (strain FD-172 SS1)</name>
    <dbReference type="NCBI Taxonomy" id="930990"/>
    <lineage>
        <taxon>Eukaryota</taxon>
        <taxon>Fungi</taxon>
        <taxon>Dikarya</taxon>
        <taxon>Basidiomycota</taxon>
        <taxon>Agaricomycotina</taxon>
        <taxon>Agaricomycetes</taxon>
        <taxon>Cantharellales</taxon>
        <taxon>Botryobasidiaceae</taxon>
        <taxon>Botryobasidium</taxon>
    </lineage>
</organism>
<sequence>MASNILKLICAQQLAENQCFNTRCRKIHDLRFFCRVCGHNFTSPEDLAVHNTSKRHVTRCRFGEMIALCIPCDRVFVSSLAYGNHCGANSHKQHLTAAVATTSAIPAVSLFALTFAASETFTSSYRLTGGAMLCLACDSLHIGKRRYEDHIATSQHLWRVAQEFRAARDGYPPPPKPPADYRYCIICSAPVFLNLWDEHVSGENHKTAERKAGLRALIDATEQSQYDVVVTHTRGIDFGTVDVSTLAENSREAIMVFANLANSGDVVFVKVQLLHPSSIFFASPQSHTSASLGVTASPIAEVAFIPGQKRGRFENRLELYFKENVSQKTFMITRKICAAVGSVANLTVLQNESSAIPLANRHHVRIGYSDADMILGEVPEPLKAIPWIVPLDVYKVPKSISRILDEGKLRTRIEGIRSVTPGKLIAGTYTNYWRTLLHSEEHQMEEDLERFNMSGVSLETRGRLHFLRVPGLAEKRPSVMIGDLIKAITSDGKVYGGFVHNVESLDVGLHFHTAFPGSRQAHDVEFSLCRIPLRRMHQALDQDAPLGHLLFPTNENVSAGLASTDEVKPFLYNSAIANNEPQLQAVASILSQPSGSTPFIIFGPPGSGKTVTIVEAILQILRRSPQARILACAPSNSAADIIAQRLVEFGNFDNSKLFRLVAPSRMRKLVPDDLRNFTYTNHRGVFSAPSQEDLARFQVVISTCVSACIPFGIGVLRGNFSHIFIDEAGQAMEPEVMIPIKTIADANTNIVLSGDPKQLGPVIHSPIARALGLEKGYLDRLMEMEMYNPRINHGRTIVKLIKNYRSHPAILRFPNEQFYEGELQACGDREMVNQLLTWDELGGRDFPIIFHGIRGKDDREGRSPSYFNLDEASLVSEYVEKLRNLGIHDKDIGVIAPYSAQCRKLRTLFQANYPNSAISVGSAEQFQGQERTAIIISTVRSSQDEIEFDLRHTLGFVANKRRFNVAITRAKALLIIVGDPVVLSLDLLWRQFMEYVRDNSGWKGAEMDADAEEDNDSNDGGDNGGDVEYAHTMRQRAEMRLERLIERWSAVGNNFLEEGDDDEDDSEDDQGHVAADVPWRETEE</sequence>
<dbReference type="GO" id="GO:0003723">
    <property type="term" value="F:RNA binding"/>
    <property type="evidence" value="ECO:0007669"/>
    <property type="project" value="UniProtKB-KW"/>
</dbReference>
<evidence type="ECO:0000256" key="5">
    <source>
        <dbReference type="ARBA" id="ARBA00022741"/>
    </source>
</evidence>
<keyword evidence="10" id="KW-0943">RNA-mediated gene silencing</keyword>
<dbReference type="Pfam" id="PF21634">
    <property type="entry name" value="MOV-10_beta-barrel"/>
    <property type="match status" value="1"/>
</dbReference>
<reference evidence="18" key="1">
    <citation type="journal article" date="2014" name="Proc. Natl. Acad. Sci. U.S.A.">
        <title>Extensive sampling of basidiomycete genomes demonstrates inadequacy of the white-rot/brown-rot paradigm for wood decay fungi.</title>
        <authorList>
            <person name="Riley R."/>
            <person name="Salamov A.A."/>
            <person name="Brown D.W."/>
            <person name="Nagy L.G."/>
            <person name="Floudas D."/>
            <person name="Held B.W."/>
            <person name="Levasseur A."/>
            <person name="Lombard V."/>
            <person name="Morin E."/>
            <person name="Otillar R."/>
            <person name="Lindquist E.A."/>
            <person name="Sun H."/>
            <person name="LaButti K.M."/>
            <person name="Schmutz J."/>
            <person name="Jabbour D."/>
            <person name="Luo H."/>
            <person name="Baker S.E."/>
            <person name="Pisabarro A.G."/>
            <person name="Walton J.D."/>
            <person name="Blanchette R.A."/>
            <person name="Henrissat B."/>
            <person name="Martin F."/>
            <person name="Cullen D."/>
            <person name="Hibbett D.S."/>
            <person name="Grigoriev I.V."/>
        </authorList>
    </citation>
    <scope>NUCLEOTIDE SEQUENCE [LARGE SCALE GENOMIC DNA]</scope>
    <source>
        <strain evidence="18">FD-172 SS1</strain>
    </source>
</reference>
<keyword evidence="8" id="KW-0067">ATP-binding</keyword>
<dbReference type="GO" id="GO:0032574">
    <property type="term" value="F:5'-3' RNA helicase activity"/>
    <property type="evidence" value="ECO:0007669"/>
    <property type="project" value="InterPro"/>
</dbReference>
<keyword evidence="13" id="KW-0862">Zinc</keyword>
<dbReference type="PROSITE" id="PS00028">
    <property type="entry name" value="ZINC_FINGER_C2H2_1"/>
    <property type="match status" value="1"/>
</dbReference>
<keyword evidence="6" id="KW-0378">Hydrolase</keyword>
<dbReference type="InterPro" id="IPR041679">
    <property type="entry name" value="DNA2/NAM7-like_C"/>
</dbReference>
<dbReference type="AlphaFoldDB" id="A0A067M548"/>
<dbReference type="GO" id="GO:0031047">
    <property type="term" value="P:regulatory ncRNA-mediated gene silencing"/>
    <property type="evidence" value="ECO:0007669"/>
    <property type="project" value="UniProtKB-KW"/>
</dbReference>
<dbReference type="PROSITE" id="PS51192">
    <property type="entry name" value="HELICASE_ATP_BIND_1"/>
    <property type="match status" value="1"/>
</dbReference>
<dbReference type="InParanoid" id="A0A067M548"/>
<dbReference type="PROSITE" id="PS50157">
    <property type="entry name" value="ZINC_FINGER_C2H2_2"/>
    <property type="match status" value="1"/>
</dbReference>
<comment type="similarity">
    <text evidence="2">Belongs to the DNA2/NAM7 helicase family. SDE3 subfamily.</text>
</comment>